<gene>
    <name evidence="3" type="ORF">DH2020_026640</name>
</gene>
<organism evidence="3 4">
    <name type="scientific">Rehmannia glutinosa</name>
    <name type="common">Chinese foxglove</name>
    <dbReference type="NCBI Taxonomy" id="99300"/>
    <lineage>
        <taxon>Eukaryota</taxon>
        <taxon>Viridiplantae</taxon>
        <taxon>Streptophyta</taxon>
        <taxon>Embryophyta</taxon>
        <taxon>Tracheophyta</taxon>
        <taxon>Spermatophyta</taxon>
        <taxon>Magnoliopsida</taxon>
        <taxon>eudicotyledons</taxon>
        <taxon>Gunneridae</taxon>
        <taxon>Pentapetalae</taxon>
        <taxon>asterids</taxon>
        <taxon>lamiids</taxon>
        <taxon>Lamiales</taxon>
        <taxon>Orobanchaceae</taxon>
        <taxon>Rehmannieae</taxon>
        <taxon>Rehmannia</taxon>
    </lineage>
</organism>
<dbReference type="InterPro" id="IPR025836">
    <property type="entry name" value="Zn_knuckle_CX2CX4HX4C"/>
</dbReference>
<proteinExistence type="predicted"/>
<dbReference type="PANTHER" id="PTHR31286:SF167">
    <property type="entry name" value="OS09G0268800 PROTEIN"/>
    <property type="match status" value="1"/>
</dbReference>
<dbReference type="Pfam" id="PF14392">
    <property type="entry name" value="zf-CCHC_4"/>
    <property type="match status" value="1"/>
</dbReference>
<sequence length="215" mass="24675">MEESLDELYARLSLADEEKISVNANSLQQNTLDISSCLVGKVLAPRIISFEQITTLFKRLWNPRGSISCKPLNDNVVLFQFGEMVDKKKVQLESPWLLDRFLLLLEDATPDMIISSFEFKKSPFWIQIHDLPLGLMTKEFAQLAGNTIGSFIDVDCDTFGSVVGKFLRIRTEIDISKPIRRILQVDFKDQKLTMGLKYERLPDFCFFCGRIGHIF</sequence>
<keyword evidence="4" id="KW-1185">Reference proteome</keyword>
<feature type="domain" description="Zinc knuckle CX2CX4HX4C" evidence="2">
    <location>
        <begin position="173"/>
        <end position="213"/>
    </location>
</feature>
<evidence type="ECO:0000313" key="3">
    <source>
        <dbReference type="EMBL" id="KAK6139616.1"/>
    </source>
</evidence>
<dbReference type="Pfam" id="PF14111">
    <property type="entry name" value="DUF4283"/>
    <property type="match status" value="1"/>
</dbReference>
<evidence type="ECO:0000313" key="4">
    <source>
        <dbReference type="Proteomes" id="UP001318860"/>
    </source>
</evidence>
<dbReference type="InterPro" id="IPR040256">
    <property type="entry name" value="At4g02000-like"/>
</dbReference>
<feature type="domain" description="DUF4283" evidence="1">
    <location>
        <begin position="33"/>
        <end position="111"/>
    </location>
</feature>
<dbReference type="Proteomes" id="UP001318860">
    <property type="component" value="Unassembled WGS sequence"/>
</dbReference>
<evidence type="ECO:0000259" key="1">
    <source>
        <dbReference type="Pfam" id="PF14111"/>
    </source>
</evidence>
<accession>A0ABR0VZ99</accession>
<protein>
    <recommendedName>
        <fullName evidence="5">DUF4283 domain-containing protein</fullName>
    </recommendedName>
</protein>
<reference evidence="3 4" key="1">
    <citation type="journal article" date="2021" name="Comput. Struct. Biotechnol. J.">
        <title>De novo genome assembly of the potent medicinal plant Rehmannia glutinosa using nanopore technology.</title>
        <authorList>
            <person name="Ma L."/>
            <person name="Dong C."/>
            <person name="Song C."/>
            <person name="Wang X."/>
            <person name="Zheng X."/>
            <person name="Niu Y."/>
            <person name="Chen S."/>
            <person name="Feng W."/>
        </authorList>
    </citation>
    <scope>NUCLEOTIDE SEQUENCE [LARGE SCALE GENOMIC DNA]</scope>
    <source>
        <strain evidence="3">DH-2019</strain>
    </source>
</reference>
<evidence type="ECO:0008006" key="5">
    <source>
        <dbReference type="Google" id="ProtNLM"/>
    </source>
</evidence>
<dbReference type="InterPro" id="IPR025558">
    <property type="entry name" value="DUF4283"/>
</dbReference>
<comment type="caution">
    <text evidence="3">The sequence shown here is derived from an EMBL/GenBank/DDBJ whole genome shotgun (WGS) entry which is preliminary data.</text>
</comment>
<evidence type="ECO:0000259" key="2">
    <source>
        <dbReference type="Pfam" id="PF14392"/>
    </source>
</evidence>
<dbReference type="EMBL" id="JABTTQ020000382">
    <property type="protein sequence ID" value="KAK6139616.1"/>
    <property type="molecule type" value="Genomic_DNA"/>
</dbReference>
<dbReference type="PANTHER" id="PTHR31286">
    <property type="entry name" value="GLYCINE-RICH CELL WALL STRUCTURAL PROTEIN 1.8-LIKE"/>
    <property type="match status" value="1"/>
</dbReference>
<name>A0ABR0VZ99_REHGL</name>